<feature type="domain" description="Virulence factor membrane-bound polymerase C-terminal" evidence="8">
    <location>
        <begin position="383"/>
        <end position="548"/>
    </location>
</feature>
<evidence type="ECO:0000259" key="8">
    <source>
        <dbReference type="Pfam" id="PF11846"/>
    </source>
</evidence>
<dbReference type="EMBL" id="JBBUTI010000006">
    <property type="protein sequence ID" value="MEK8046831.1"/>
    <property type="molecule type" value="Genomic_DNA"/>
</dbReference>
<feature type="transmembrane region" description="Helical" evidence="6">
    <location>
        <begin position="12"/>
        <end position="30"/>
    </location>
</feature>
<evidence type="ECO:0000256" key="3">
    <source>
        <dbReference type="ARBA" id="ARBA00022989"/>
    </source>
</evidence>
<dbReference type="Pfam" id="PF11846">
    <property type="entry name" value="Wzy_C_2"/>
    <property type="match status" value="1"/>
</dbReference>
<dbReference type="Pfam" id="PF15864">
    <property type="entry name" value="PglL_A"/>
    <property type="match status" value="1"/>
</dbReference>
<evidence type="ECO:0000256" key="4">
    <source>
        <dbReference type="ARBA" id="ARBA00023136"/>
    </source>
</evidence>
<dbReference type="Proteomes" id="UP001379945">
    <property type="component" value="Unassembled WGS sequence"/>
</dbReference>
<comment type="subcellular location">
    <subcellularLocation>
        <location evidence="1">Membrane</location>
        <topology evidence="1">Multi-pass membrane protein</topology>
    </subcellularLocation>
</comment>
<gene>
    <name evidence="10" type="ORF">AACH00_10760</name>
</gene>
<feature type="transmembrane region" description="Helical" evidence="6">
    <location>
        <begin position="338"/>
        <end position="362"/>
    </location>
</feature>
<feature type="domain" description="Protein glycosylation ligase" evidence="9">
    <location>
        <begin position="167"/>
        <end position="189"/>
    </location>
</feature>
<keyword evidence="4 6" id="KW-0472">Membrane</keyword>
<reference evidence="10 11" key="1">
    <citation type="submission" date="2024-04" db="EMBL/GenBank/DDBJ databases">
        <title>Novel species of the genus Ideonella isolated from streams.</title>
        <authorList>
            <person name="Lu H."/>
        </authorList>
    </citation>
    <scope>NUCLEOTIDE SEQUENCE [LARGE SCALE GENOMIC DNA]</scope>
    <source>
        <strain evidence="10 11">LYT19W</strain>
    </source>
</reference>
<sequence>MPQPTPETTPSIFVGGLLAMALPVLLAFNLSPSSTVLNQLLAVAGWGALLWLVPSNGHALRAARPAAALLGMLALLMAAVVWSWSASLPSSLALSALASLACAAVLVAYAQCAAGPDRPDASDTAEPLWIGLLVAGVLSAVIAVIQVFAPGWPDGEFIARSGLVGRAVGNLRQPNHLSTLLLWSLMALVPLAQAGRAAGLRLHDAVLATLATLMVLAVVLTASRTGVLGVLMLGLWGAVDKRLRGRVRIALLSAPVVYVIGWALLAAWAHATQHTFGGEARLGEADLSSSRFGIWANAWSLVKAQPWTGVGFGEFNFAWSLTPFPGRPVAFFDHTHNVLLQFLVELGLPLAALLTGLMLWALWQALVRSMQASGPNAAGQRAAFMIVLLAGVHSLLEYPLWYTYFLLPTAWAWGHALRPAEPDTTSSDSPASHWPMVAGGLILVGTLFAGWDYSRVVVIYAPGGSALPLATRIQQGHGSVFYGHHADYAAATTTEPPAQALAAFQTTTHALLDTRLMIAWARALADSGRVDEARYLVDRLREFRNAAAASFLAECDDAERQPRPFQCEPASDKGSGNISWRNFTR</sequence>
<dbReference type="InterPro" id="IPR021797">
    <property type="entry name" value="Wzy_C_2"/>
</dbReference>
<feature type="transmembrane region" description="Helical" evidence="6">
    <location>
        <begin position="249"/>
        <end position="269"/>
    </location>
</feature>
<evidence type="ECO:0000313" key="10">
    <source>
        <dbReference type="EMBL" id="MEK8046831.1"/>
    </source>
</evidence>
<evidence type="ECO:0000256" key="6">
    <source>
        <dbReference type="SAM" id="Phobius"/>
    </source>
</evidence>
<dbReference type="InterPro" id="IPR051533">
    <property type="entry name" value="WaaL-like"/>
</dbReference>
<name>A0ABU9C7F0_9BURK</name>
<feature type="transmembrane region" description="Helical" evidence="6">
    <location>
        <begin position="36"/>
        <end position="54"/>
    </location>
</feature>
<evidence type="ECO:0000256" key="5">
    <source>
        <dbReference type="SAM" id="MobiDB-lite"/>
    </source>
</evidence>
<proteinExistence type="predicted"/>
<feature type="transmembrane region" description="Helical" evidence="6">
    <location>
        <begin position="433"/>
        <end position="451"/>
    </location>
</feature>
<feature type="region of interest" description="Disordered" evidence="5">
    <location>
        <begin position="562"/>
        <end position="585"/>
    </location>
</feature>
<keyword evidence="11" id="KW-1185">Reference proteome</keyword>
<feature type="transmembrane region" description="Helical" evidence="6">
    <location>
        <begin position="66"/>
        <end position="86"/>
    </location>
</feature>
<feature type="compositionally biased region" description="Polar residues" evidence="5">
    <location>
        <begin position="574"/>
        <end position="585"/>
    </location>
</feature>
<evidence type="ECO:0000259" key="9">
    <source>
        <dbReference type="Pfam" id="PF15864"/>
    </source>
</evidence>
<organism evidence="10 11">
    <name type="scientific">Ideonella margarita</name>
    <dbReference type="NCBI Taxonomy" id="2984191"/>
    <lineage>
        <taxon>Bacteria</taxon>
        <taxon>Pseudomonadati</taxon>
        <taxon>Pseudomonadota</taxon>
        <taxon>Betaproteobacteria</taxon>
        <taxon>Burkholderiales</taxon>
        <taxon>Sphaerotilaceae</taxon>
        <taxon>Ideonella</taxon>
    </lineage>
</organism>
<feature type="transmembrane region" description="Helical" evidence="6">
    <location>
        <begin position="210"/>
        <end position="237"/>
    </location>
</feature>
<feature type="domain" description="O-antigen ligase-related" evidence="7">
    <location>
        <begin position="211"/>
        <end position="354"/>
    </location>
</feature>
<dbReference type="InterPro" id="IPR007016">
    <property type="entry name" value="O-antigen_ligase-rel_domated"/>
</dbReference>
<dbReference type="PANTHER" id="PTHR37422:SF13">
    <property type="entry name" value="LIPOPOLYSACCHARIDE BIOSYNTHESIS PROTEIN PA4999-RELATED"/>
    <property type="match status" value="1"/>
</dbReference>
<protein>
    <submittedName>
        <fullName evidence="10">Wzy polymerase domain-containing protein</fullName>
    </submittedName>
</protein>
<evidence type="ECO:0000256" key="1">
    <source>
        <dbReference type="ARBA" id="ARBA00004141"/>
    </source>
</evidence>
<evidence type="ECO:0000256" key="2">
    <source>
        <dbReference type="ARBA" id="ARBA00022692"/>
    </source>
</evidence>
<comment type="caution">
    <text evidence="10">The sequence shown here is derived from an EMBL/GenBank/DDBJ whole genome shotgun (WGS) entry which is preliminary data.</text>
</comment>
<evidence type="ECO:0000313" key="11">
    <source>
        <dbReference type="Proteomes" id="UP001379945"/>
    </source>
</evidence>
<dbReference type="InterPro" id="IPR031726">
    <property type="entry name" value="PglL_A"/>
</dbReference>
<feature type="transmembrane region" description="Helical" evidence="6">
    <location>
        <begin position="128"/>
        <end position="149"/>
    </location>
</feature>
<accession>A0ABU9C7F0</accession>
<dbReference type="RefSeq" id="WP_341399127.1">
    <property type="nucleotide sequence ID" value="NZ_JBBUTI010000006.1"/>
</dbReference>
<keyword evidence="3 6" id="KW-1133">Transmembrane helix</keyword>
<dbReference type="PANTHER" id="PTHR37422">
    <property type="entry name" value="TEICHURONIC ACID BIOSYNTHESIS PROTEIN TUAE"/>
    <property type="match status" value="1"/>
</dbReference>
<feature type="transmembrane region" description="Helical" evidence="6">
    <location>
        <begin position="92"/>
        <end position="116"/>
    </location>
</feature>
<keyword evidence="2 6" id="KW-0812">Transmembrane</keyword>
<feature type="transmembrane region" description="Helical" evidence="6">
    <location>
        <begin position="382"/>
        <end position="401"/>
    </location>
</feature>
<evidence type="ECO:0000259" key="7">
    <source>
        <dbReference type="Pfam" id="PF04932"/>
    </source>
</evidence>
<dbReference type="Pfam" id="PF04932">
    <property type="entry name" value="Wzy_C"/>
    <property type="match status" value="1"/>
</dbReference>